<dbReference type="EMBL" id="MN739094">
    <property type="protein sequence ID" value="QHS88145.1"/>
    <property type="molecule type" value="Genomic_DNA"/>
</dbReference>
<protein>
    <submittedName>
        <fullName evidence="1">Uncharacterized protein</fullName>
    </submittedName>
</protein>
<evidence type="ECO:0000313" key="1">
    <source>
        <dbReference type="EMBL" id="QHS88145.1"/>
    </source>
</evidence>
<dbReference type="AlphaFoldDB" id="A0A6C0B7C6"/>
<accession>A0A6C0B7C6</accession>
<organism evidence="1">
    <name type="scientific">viral metagenome</name>
    <dbReference type="NCBI Taxonomy" id="1070528"/>
    <lineage>
        <taxon>unclassified sequences</taxon>
        <taxon>metagenomes</taxon>
        <taxon>organismal metagenomes</taxon>
    </lineage>
</organism>
<reference evidence="1" key="1">
    <citation type="journal article" date="2020" name="Nature">
        <title>Giant virus diversity and host interactions through global metagenomics.</title>
        <authorList>
            <person name="Schulz F."/>
            <person name="Roux S."/>
            <person name="Paez-Espino D."/>
            <person name="Jungbluth S."/>
            <person name="Walsh D.A."/>
            <person name="Denef V.J."/>
            <person name="McMahon K.D."/>
            <person name="Konstantinidis K.T."/>
            <person name="Eloe-Fadrosh E.A."/>
            <person name="Kyrpides N.C."/>
            <person name="Woyke T."/>
        </authorList>
    </citation>
    <scope>NUCLEOTIDE SEQUENCE</scope>
    <source>
        <strain evidence="1">GVMAG-M-3300010158-55</strain>
    </source>
</reference>
<name>A0A6C0B7C6_9ZZZZ</name>
<proteinExistence type="predicted"/>
<sequence>MTTNIEISPKVIAERFKRYFKIEVTIIEYVITQFNYHYTVYFKEPLPGKYMETLETWQYGFLQTKDGRLYIHSTKLTNLEYCITKHHHNMVTGEMFYQTMEGTSYKHNGESYEPTIENPFL</sequence>